<proteinExistence type="inferred from homology"/>
<dbReference type="PANTHER" id="PTHR15301">
    <property type="entry name" value="INSULIN-INDUCED GENE 1"/>
    <property type="match status" value="1"/>
</dbReference>
<keyword evidence="6 8" id="KW-0472">Membrane</keyword>
<evidence type="ECO:0000256" key="1">
    <source>
        <dbReference type="ARBA" id="ARBA00004477"/>
    </source>
</evidence>
<dbReference type="GO" id="GO:0016126">
    <property type="term" value="P:sterol biosynthetic process"/>
    <property type="evidence" value="ECO:0007669"/>
    <property type="project" value="TreeGrafter"/>
</dbReference>
<reference evidence="9 10" key="1">
    <citation type="journal article" date="2024" name="Front Chem Biol">
        <title>Unveiling the potential of Daldinia eschscholtzii MFLUCC 19-0629 through bioactivity and bioinformatics studies for enhanced sustainable agriculture production.</title>
        <authorList>
            <person name="Brooks S."/>
            <person name="Weaver J.A."/>
            <person name="Klomchit A."/>
            <person name="Alharthi S.A."/>
            <person name="Onlamun T."/>
            <person name="Nurani R."/>
            <person name="Vong T.K."/>
            <person name="Alberti F."/>
            <person name="Greco C."/>
        </authorList>
    </citation>
    <scope>NUCLEOTIDE SEQUENCE [LARGE SCALE GENOMIC DNA]</scope>
    <source>
        <strain evidence="9">MFLUCC 19-0629</strain>
    </source>
</reference>
<dbReference type="GO" id="GO:0005789">
    <property type="term" value="C:endoplasmic reticulum membrane"/>
    <property type="evidence" value="ECO:0007669"/>
    <property type="project" value="UniProtKB-SubCell"/>
</dbReference>
<dbReference type="Proteomes" id="UP001369815">
    <property type="component" value="Unassembled WGS sequence"/>
</dbReference>
<feature type="transmembrane region" description="Helical" evidence="8">
    <location>
        <begin position="211"/>
        <end position="231"/>
    </location>
</feature>
<evidence type="ECO:0000313" key="9">
    <source>
        <dbReference type="EMBL" id="KAK6949752.1"/>
    </source>
</evidence>
<evidence type="ECO:0000256" key="7">
    <source>
        <dbReference type="SAM" id="MobiDB-lite"/>
    </source>
</evidence>
<feature type="transmembrane region" description="Helical" evidence="8">
    <location>
        <begin position="292"/>
        <end position="311"/>
    </location>
</feature>
<feature type="transmembrane region" description="Helical" evidence="8">
    <location>
        <begin position="390"/>
        <end position="411"/>
    </location>
</feature>
<accession>A0AAX6MC33</accession>
<comment type="subcellular location">
    <subcellularLocation>
        <location evidence="1">Endoplasmic reticulum membrane</location>
        <topology evidence="1">Multi-pass membrane protein</topology>
    </subcellularLocation>
</comment>
<dbReference type="Pfam" id="PF07281">
    <property type="entry name" value="INSIG"/>
    <property type="match status" value="1"/>
</dbReference>
<feature type="transmembrane region" description="Helical" evidence="8">
    <location>
        <begin position="268"/>
        <end position="286"/>
    </location>
</feature>
<feature type="region of interest" description="Disordered" evidence="7">
    <location>
        <begin position="107"/>
        <end position="128"/>
    </location>
</feature>
<keyword evidence="4" id="KW-0256">Endoplasmic reticulum</keyword>
<comment type="similarity">
    <text evidence="2">Belongs to the INSIG family.</text>
</comment>
<name>A0AAX6MC33_9PEZI</name>
<organism evidence="9 10">
    <name type="scientific">Daldinia eschscholtzii</name>
    <dbReference type="NCBI Taxonomy" id="292717"/>
    <lineage>
        <taxon>Eukaryota</taxon>
        <taxon>Fungi</taxon>
        <taxon>Dikarya</taxon>
        <taxon>Ascomycota</taxon>
        <taxon>Pezizomycotina</taxon>
        <taxon>Sordariomycetes</taxon>
        <taxon>Xylariomycetidae</taxon>
        <taxon>Xylariales</taxon>
        <taxon>Hypoxylaceae</taxon>
        <taxon>Daldinia</taxon>
    </lineage>
</organism>
<keyword evidence="3 8" id="KW-0812">Transmembrane</keyword>
<sequence>MSDSQGDNGPPLLRPIPRRPFNLIPREPTPPNDDSPALIPSVDPGHAPILNLESLNSRLLNMRNTDLTPESTTISRTDSSLNLTGSTLAGIYSPSIWGKDKFDMGGDEPGTPWGTGADTPGKNLKPDEPNYEIQKERAQPARRRSSLHPIVRPPPLSVTQRAFYHGMRSLLLFGLGVLYGMLAVQLRDRQISVGALEMHNLLRNADGGYNWGYLTFSGVCGIVMGILLPWFDGVWERVFGSEDVAVESPVEQSAGDQTIKQPASFTDWALAIRGIGAFVGIAFAIRKLPWSSTLQVSLAFALVNPVLWYILDRSMSGLVLSVFSGLVGSAMLLGLTPEAVPSPAAPTTPAYEAFGPEYGNATNGGAGDLDQQETLTTIGGASQETIALGIWLWSVIFCCCICFGNIGRWLAINRGTVAKGRWAQRQ</sequence>
<evidence type="ECO:0000256" key="3">
    <source>
        <dbReference type="ARBA" id="ARBA00022692"/>
    </source>
</evidence>
<evidence type="ECO:0000256" key="4">
    <source>
        <dbReference type="ARBA" id="ARBA00022824"/>
    </source>
</evidence>
<evidence type="ECO:0000256" key="2">
    <source>
        <dbReference type="ARBA" id="ARBA00007475"/>
    </source>
</evidence>
<comment type="caution">
    <text evidence="9">The sequence shown here is derived from an EMBL/GenBank/DDBJ whole genome shotgun (WGS) entry which is preliminary data.</text>
</comment>
<dbReference type="AlphaFoldDB" id="A0AAX6MC33"/>
<evidence type="ECO:0000256" key="5">
    <source>
        <dbReference type="ARBA" id="ARBA00022989"/>
    </source>
</evidence>
<dbReference type="PANTHER" id="PTHR15301:SF3">
    <property type="entry name" value="PROTEIN NSG1-RELATED"/>
    <property type="match status" value="1"/>
</dbReference>
<feature type="transmembrane region" description="Helical" evidence="8">
    <location>
        <begin position="170"/>
        <end position="186"/>
    </location>
</feature>
<gene>
    <name evidence="9" type="ORF">Daesc_008073</name>
</gene>
<protein>
    <submittedName>
        <fullName evidence="9">Uncharacterized protein</fullName>
    </submittedName>
</protein>
<feature type="transmembrane region" description="Helical" evidence="8">
    <location>
        <begin position="318"/>
        <end position="336"/>
    </location>
</feature>
<dbReference type="InterPro" id="IPR025929">
    <property type="entry name" value="INSIG_fam"/>
</dbReference>
<evidence type="ECO:0000256" key="6">
    <source>
        <dbReference type="ARBA" id="ARBA00023136"/>
    </source>
</evidence>
<evidence type="ECO:0000313" key="10">
    <source>
        <dbReference type="Proteomes" id="UP001369815"/>
    </source>
</evidence>
<evidence type="ECO:0000256" key="8">
    <source>
        <dbReference type="SAM" id="Phobius"/>
    </source>
</evidence>
<keyword evidence="10" id="KW-1185">Reference proteome</keyword>
<feature type="region of interest" description="Disordered" evidence="7">
    <location>
        <begin position="1"/>
        <end position="40"/>
    </location>
</feature>
<dbReference type="EMBL" id="JBANMG010000008">
    <property type="protein sequence ID" value="KAK6949752.1"/>
    <property type="molecule type" value="Genomic_DNA"/>
</dbReference>
<keyword evidence="5 8" id="KW-1133">Transmembrane helix</keyword>